<dbReference type="Gene3D" id="3.40.50.300">
    <property type="entry name" value="P-loop containing nucleotide triphosphate hydrolases"/>
    <property type="match status" value="1"/>
</dbReference>
<evidence type="ECO:0000256" key="1">
    <source>
        <dbReference type="ARBA" id="ARBA00022737"/>
    </source>
</evidence>
<reference evidence="4 5" key="1">
    <citation type="submission" date="2019-01" db="EMBL/GenBank/DDBJ databases">
        <title>Draft genome sequence of Psathyrella aberdarensis IHI B618.</title>
        <authorList>
            <person name="Buettner E."/>
            <person name="Kellner H."/>
        </authorList>
    </citation>
    <scope>NUCLEOTIDE SEQUENCE [LARGE SCALE GENOMIC DNA]</scope>
    <source>
        <strain evidence="4 5">IHI B618</strain>
    </source>
</reference>
<gene>
    <name evidence="4" type="ORF">EST38_g10484</name>
</gene>
<protein>
    <recommendedName>
        <fullName evidence="3">Nephrocystin 3-like N-terminal domain-containing protein</fullName>
    </recommendedName>
</protein>
<dbReference type="SUPFAM" id="SSF52540">
    <property type="entry name" value="P-loop containing nucleoside triphosphate hydrolases"/>
    <property type="match status" value="1"/>
</dbReference>
<dbReference type="SUPFAM" id="SSF48452">
    <property type="entry name" value="TPR-like"/>
    <property type="match status" value="2"/>
</dbReference>
<dbReference type="PANTHER" id="PTHR10039">
    <property type="entry name" value="AMELOGENIN"/>
    <property type="match status" value="1"/>
</dbReference>
<dbReference type="Pfam" id="PF24883">
    <property type="entry name" value="NPHP3_N"/>
    <property type="match status" value="1"/>
</dbReference>
<dbReference type="EMBL" id="SDEE01000561">
    <property type="protein sequence ID" value="RXW15370.1"/>
    <property type="molecule type" value="Genomic_DNA"/>
</dbReference>
<keyword evidence="2" id="KW-0802">TPR repeat</keyword>
<evidence type="ECO:0000259" key="3">
    <source>
        <dbReference type="Pfam" id="PF24883"/>
    </source>
</evidence>
<dbReference type="OrthoDB" id="9991317at2759"/>
<feature type="domain" description="Nephrocystin 3-like N-terminal" evidence="3">
    <location>
        <begin position="14"/>
        <end position="166"/>
    </location>
</feature>
<dbReference type="STRING" id="2316362.A0A4Q2D784"/>
<name>A0A4Q2D784_9AGAR</name>
<dbReference type="PROSITE" id="PS50005">
    <property type="entry name" value="TPR"/>
    <property type="match status" value="1"/>
</dbReference>
<accession>A0A4Q2D784</accession>
<evidence type="ECO:0000313" key="4">
    <source>
        <dbReference type="EMBL" id="RXW15370.1"/>
    </source>
</evidence>
<keyword evidence="5" id="KW-1185">Reference proteome</keyword>
<dbReference type="AlphaFoldDB" id="A0A4Q2D784"/>
<dbReference type="SMART" id="SM00028">
    <property type="entry name" value="TPR"/>
    <property type="match status" value="4"/>
</dbReference>
<comment type="caution">
    <text evidence="4">The sequence shown here is derived from an EMBL/GenBank/DDBJ whole genome shotgun (WGS) entry which is preliminary data.</text>
</comment>
<dbReference type="InterPro" id="IPR056884">
    <property type="entry name" value="NPHP3-like_N"/>
</dbReference>
<proteinExistence type="predicted"/>
<evidence type="ECO:0000256" key="2">
    <source>
        <dbReference type="PROSITE-ProRule" id="PRU00339"/>
    </source>
</evidence>
<feature type="repeat" description="TPR" evidence="2">
    <location>
        <begin position="514"/>
        <end position="547"/>
    </location>
</feature>
<organism evidence="4 5">
    <name type="scientific">Candolleomyces aberdarensis</name>
    <dbReference type="NCBI Taxonomy" id="2316362"/>
    <lineage>
        <taxon>Eukaryota</taxon>
        <taxon>Fungi</taxon>
        <taxon>Dikarya</taxon>
        <taxon>Basidiomycota</taxon>
        <taxon>Agaricomycotina</taxon>
        <taxon>Agaricomycetes</taxon>
        <taxon>Agaricomycetidae</taxon>
        <taxon>Agaricales</taxon>
        <taxon>Agaricineae</taxon>
        <taxon>Psathyrellaceae</taxon>
        <taxon>Candolleomyces</taxon>
    </lineage>
</organism>
<dbReference type="InterPro" id="IPR027417">
    <property type="entry name" value="P-loop_NTPase"/>
</dbReference>
<dbReference type="InterPro" id="IPR019734">
    <property type="entry name" value="TPR_rpt"/>
</dbReference>
<sequence length="954" mass="106029">MSGKQVEYLPDSRKPDFEQLCEQESNSTDLVLCVHGPAGIGKSTLAGYLSDQFRSADRLAAYIFLSAFRTETYGPETIIKMIAHEIASIHPRAIPKIVEAMDQCHGTSLENHLRKYILEPLRSLSHPRPLIIIIDAMDEWRDHPTFIKALPLLNSESSVVKFILTDRLNPCASRLPGIDEVSIYTYALGPISKEAIKAYFEKYLVTVPWVDGRKASPPDVEKLTELSGGLPVWASTVIALLSHPFSETPPHETLAEIVGTRRQVGGTDGLAQLYRQALARLFPSSDAQKHFRRYLGVTIVILEPLSLSDFSTLAGIPSHLITYIQFALSALQILSPSPGSEKMIHPATTLFHLSFLEYVQATTTGTSFAISAFDSHSVLGIACLKQLASLPASSRNHSLPLRAIQRYAVKHWPYHVSKGTPRLKDQWARTEHFSMLEKVTADTQQRWVTMFLKNLLPRVDESKIRKAGSMSSILSELADCLDQPSGDQWVFQVACLEVAVRIDDGNGGAWFYLGLRYYERARMMGSLHMYEEAVEAFRHALRLQQNRSRAALLVALASALCSCYNKNGNIDFLNEAISHHREALGLRPAPHPNRCESLTGLANALGNLYASNGDIKPLTEAISLHREALTLCPEPHPHRPASLNNLATSLDTLFECYGDIDALQEAVSLYREALPLCPAHHPLRFTSLNNLASSLNTLFYHNKDIGTLNESISLHHEALALCPEPHPDRVMSLNNLAGSLRNRSKCNGDIDALLGAISLYREALPLCSASHPHRSVLSHNLAVSLHSLFQHNKDIGTLNECISLNREALALFSSSQPDRAIWLNDFANALRSTYECNGDIEALNEAISLYHEALALCPAPNPRRPQSLNGLVYALLLQFELNGAFEILNEMRSLCHELLVLHRPGHRLRKHHVELLVEILEKRREITGDEETEIEGLKAELAAVETKPGSEPEE</sequence>
<keyword evidence="1" id="KW-0677">Repeat</keyword>
<dbReference type="Gene3D" id="1.25.40.10">
    <property type="entry name" value="Tetratricopeptide repeat domain"/>
    <property type="match status" value="3"/>
</dbReference>
<dbReference type="PANTHER" id="PTHR10039:SF16">
    <property type="entry name" value="GPI INOSITOL-DEACYLASE"/>
    <property type="match status" value="1"/>
</dbReference>
<dbReference type="InterPro" id="IPR011990">
    <property type="entry name" value="TPR-like_helical_dom_sf"/>
</dbReference>
<evidence type="ECO:0000313" key="5">
    <source>
        <dbReference type="Proteomes" id="UP000290288"/>
    </source>
</evidence>
<dbReference type="Proteomes" id="UP000290288">
    <property type="component" value="Unassembled WGS sequence"/>
</dbReference>